<reference evidence="5" key="1">
    <citation type="submission" date="2021-08" db="EMBL/GenBank/DDBJ databases">
        <title>WGS assembly of Ceratopteris richardii.</title>
        <authorList>
            <person name="Marchant D.B."/>
            <person name="Chen G."/>
            <person name="Jenkins J."/>
            <person name="Shu S."/>
            <person name="Leebens-Mack J."/>
            <person name="Grimwood J."/>
            <person name="Schmutz J."/>
            <person name="Soltis P."/>
            <person name="Soltis D."/>
            <person name="Chen Z.-H."/>
        </authorList>
    </citation>
    <scope>NUCLEOTIDE SEQUENCE</scope>
    <source>
        <strain evidence="5">Whitten #5841</strain>
        <tissue evidence="5">Leaf</tissue>
    </source>
</reference>
<evidence type="ECO:0000313" key="5">
    <source>
        <dbReference type="EMBL" id="KAH7280639.1"/>
    </source>
</evidence>
<dbReference type="EMBL" id="CM035441">
    <property type="protein sequence ID" value="KAH7280639.1"/>
    <property type="molecule type" value="Genomic_DNA"/>
</dbReference>
<comment type="similarity">
    <text evidence="2">Belongs to the NUP186/NUP192/NUP205 family.</text>
</comment>
<evidence type="ECO:0000256" key="3">
    <source>
        <dbReference type="ARBA" id="ARBA00022448"/>
    </source>
</evidence>
<gene>
    <name evidence="5" type="ORF">KP509_36G007000</name>
</gene>
<dbReference type="Pfam" id="PF11894">
    <property type="entry name" value="Nup192"/>
    <property type="match status" value="1"/>
</dbReference>
<dbReference type="InterPro" id="IPR021827">
    <property type="entry name" value="Nup186/Nup192/Nup205"/>
</dbReference>
<keyword evidence="4" id="KW-0539">Nucleus</keyword>
<evidence type="ECO:0008006" key="7">
    <source>
        <dbReference type="Google" id="ProtNLM"/>
    </source>
</evidence>
<evidence type="ECO:0000256" key="4">
    <source>
        <dbReference type="ARBA" id="ARBA00023242"/>
    </source>
</evidence>
<keyword evidence="3" id="KW-0813">Transport</keyword>
<proteinExistence type="inferred from homology"/>
<comment type="caution">
    <text evidence="5">The sequence shown here is derived from an EMBL/GenBank/DDBJ whole genome shotgun (WGS) entry which is preliminary data.</text>
</comment>
<protein>
    <recommendedName>
        <fullName evidence="7">Nuclear pore complex protein Nup205</fullName>
    </recommendedName>
</protein>
<keyword evidence="6" id="KW-1185">Reference proteome</keyword>
<evidence type="ECO:0000256" key="1">
    <source>
        <dbReference type="ARBA" id="ARBA00004123"/>
    </source>
</evidence>
<dbReference type="GO" id="GO:0005643">
    <property type="term" value="C:nuclear pore"/>
    <property type="evidence" value="ECO:0007669"/>
    <property type="project" value="InterPro"/>
</dbReference>
<evidence type="ECO:0000256" key="2">
    <source>
        <dbReference type="ARBA" id="ARBA00005892"/>
    </source>
</evidence>
<organism evidence="5 6">
    <name type="scientific">Ceratopteris richardii</name>
    <name type="common">Triangle waterfern</name>
    <dbReference type="NCBI Taxonomy" id="49495"/>
    <lineage>
        <taxon>Eukaryota</taxon>
        <taxon>Viridiplantae</taxon>
        <taxon>Streptophyta</taxon>
        <taxon>Embryophyta</taxon>
        <taxon>Tracheophyta</taxon>
        <taxon>Polypodiopsida</taxon>
        <taxon>Polypodiidae</taxon>
        <taxon>Polypodiales</taxon>
        <taxon>Pteridineae</taxon>
        <taxon>Pteridaceae</taxon>
        <taxon>Parkerioideae</taxon>
        <taxon>Ceratopteris</taxon>
    </lineage>
</organism>
<comment type="subcellular location">
    <subcellularLocation>
        <location evidence="1">Nucleus</location>
    </subcellularLocation>
</comment>
<accession>A0A8T2QA17</accession>
<dbReference type="PANTHER" id="PTHR31344:SF0">
    <property type="entry name" value="NUCLEAR PORE COMPLEX PROTEIN NUP205"/>
    <property type="match status" value="1"/>
</dbReference>
<evidence type="ECO:0000313" key="6">
    <source>
        <dbReference type="Proteomes" id="UP000825935"/>
    </source>
</evidence>
<name>A0A8T2QA17_CERRI</name>
<sequence>MGSHRQLLQSVEAALLAGPCLPAHQRAELTHLLHNALPDFQSFLQHPSPNSRDRDQVLTKQVQLRGGSTTPLDDQDVQIALKLSEDLHLNELECVSLLVAAHQEWILLDREPLEILRLSEGLWFTERRALITTLQLLFRAIVLDEELDPDLVSDIQQYVENLLKTGLRQNLITLIKDLNREEPAGCGGPSVEQFVLDSRGSLVRRSSVSIRERLSLCQCLVFSCLIVRIEPEEMKQLYSLLKDCSRVIESPEENMKLQIAYTMLFTIIIALISDALSGTPGVPSILSMNSAFHKDFQEQIMESGGDDVVEGFSSIVRLAWAVFLMLTSSSGKNNAKHSLPSPGSSEIGNATLVLDKAVESNAFKFLVEKILKTPVFQNDDDDMIFMYCAYLHKMLISLLSQPQGRDKVKSLRDSAMASLETFYYDPAYGSMSDDEAAQQQSMEAQAQPFLSLLALITEIYQHEPELTVENDVLWNFARFVSENHTNHVTLVAFLEMLTALASTEEGSRKVYMLLQNKALWSVSWYTLFSSIGVYEQQFKQSLQTSGSLLPPFQEGDARALEAYLRVLKQVMKFGNKHEKSQWFPDIEALFKLLPYENVPPFLKGALRDAIATFSGVSPLMNERIWSFLEQYDLPMTVAPTTTRYGVQPHTAQVYDMAFELNEVEARREEYPSTLSYINLLNVLISSEIDTGDRGSRYLGIFKFIRDHVFGTFSQRAYSDTKQKWQLVVACLKHFQMMLSMFSPTEEEIRSHLNYLPGKLAVSVPEGHGSSDVGRTAELPVIEVMKDLMSGKTIFRNLLSIIMLGVNTVLEERVRQCYGAYLEEAISLCLELLLLGFSKDLLYADCGRPLYHPVDVVLAHDSRQIIALLEYIRYDSSHKIQQCSIKIMSILSVRQSQLVSIILEAGVADSLIEDYASCLEARSQDACAPESSKEDSGFLILQLMISNLERPAPNITHLLLKFDVDFPVERTILQPKRHYSCLRVLLNELEKLSRHKVNAALHELGLQLMYELCINNLTGPAMIELLQTEKYNFFSKHLETFACQPLPQRKVDQVLRISQLHQRAWLLKLLAVQLHVSDMDVIIQRGNCQHLLSLVFSEETESREEDGSSLAIFGVPILGSVSSTRLHRMKALDLLDIVQFEPPSIESEPPWESHGVKEDLMVSEILRNYRTVDEGGVYYRSERGDRLIDLTAFRDCLWQEYKRLDIWQNISANEQRQASLREGVQQLLRWAWKFNKNVEERAAQLHMLTGWSQIVEVAISRRFELLDFSLHILFEILDASLTASISENASLKMAICLSNVVMTCIAKLQELSFSCASGEGTDNVTCIDLLFSTRLSNSACQTIFSKLIAAILRYETSETLRVRQYTILICYLHYCQDTVDPDISLSVIRALLLEGQVGEQDQDLEKHDREQVELLKINLGVIKGDCVALINLLAKDVTQGNEMNKAMALYALDALLAIDNEQVILSQLQSRGLLQACLADVSTNSYQALLIPSPASTRRLYMLEAELSLLLRVGHQNKKRGAHMLFAMGALQHLTSCRAIDIQLSEDTQWEPVVKSGSGLLPQHDRRHQIVLPVLRIVLCLTTLLETDGDIESASEISSEILEFIKGHHGLFSRVLRDDKSGVHLNELQELDLVTGVLSKVWHLATEDEWGFVQALYSLVSVYFIQESESKNRFVNFVGEAKRMVVLAPGVLEVTRTVELLIACVRCNLISFLFSMVAKREIRFRYMDPIVVPESVYAGQFGPKRVQQPTLSLVVSLLEQCVTDLEAAHEERTLLLAKVQDVNELARQEVDDIIKSYSRVEHTGEMDGIRKRRHLAMVEMCSAAGNRETLMRLHCFIIEHSLNILYIHYDEELCVPERLIETSRSMNHPKEFLGTEEELHVLNEKLLPILQQIEKLNEERVSSLNEHIQRLMRPLKSETMLETH</sequence>
<dbReference type="Proteomes" id="UP000825935">
    <property type="component" value="Chromosome 36"/>
</dbReference>
<dbReference type="PANTHER" id="PTHR31344">
    <property type="entry name" value="NUCLEAR PORE COMPLEX PROTEIN NUP205"/>
    <property type="match status" value="1"/>
</dbReference>
<dbReference type="OrthoDB" id="2019644at2759"/>